<dbReference type="PROSITE" id="PS51996">
    <property type="entry name" value="TR_MART"/>
    <property type="match status" value="1"/>
</dbReference>
<evidence type="ECO:0000256" key="10">
    <source>
        <dbReference type="RuleBase" id="RU361228"/>
    </source>
</evidence>
<dbReference type="Proteomes" id="UP000570547">
    <property type="component" value="Unassembled WGS sequence"/>
</dbReference>
<dbReference type="PRINTS" id="PR00970">
    <property type="entry name" value="RIBTRNSFRASE"/>
</dbReference>
<dbReference type="PROSITE" id="PS01291">
    <property type="entry name" value="ART"/>
    <property type="match status" value="1"/>
</dbReference>
<dbReference type="GO" id="GO:0106274">
    <property type="term" value="F:NAD+-protein-arginine ADP-ribosyltransferase activity"/>
    <property type="evidence" value="ECO:0007669"/>
    <property type="project" value="UniProtKB-EC"/>
</dbReference>
<dbReference type="InterPro" id="IPR050999">
    <property type="entry name" value="ADP-ribosyltransferase_ARG"/>
</dbReference>
<evidence type="ECO:0000256" key="1">
    <source>
        <dbReference type="ARBA" id="ARBA00009558"/>
    </source>
</evidence>
<accession>A0A7K9Q494</accession>
<dbReference type="Pfam" id="PF01129">
    <property type="entry name" value="ART"/>
    <property type="match status" value="1"/>
</dbReference>
<protein>
    <recommendedName>
        <fullName evidence="10">NAD(P)(+)--arginine ADP-ribosyltransferase</fullName>
        <ecNumber evidence="10">2.4.2.31</ecNumber>
    </recommendedName>
    <alternativeName>
        <fullName evidence="10">Mono(ADP-ribosyl)transferase</fullName>
    </alternativeName>
</protein>
<feature type="chain" id="PRO_5029936784" description="NAD(P)(+)--arginine ADP-ribosyltransferase" evidence="10">
    <location>
        <begin position="20"/>
        <end position="262"/>
    </location>
</feature>
<dbReference type="Gene3D" id="3.90.176.10">
    <property type="entry name" value="Toxin ADP-ribosyltransferase, Chain A, domain 1"/>
    <property type="match status" value="1"/>
</dbReference>
<dbReference type="PANTHER" id="PTHR10339">
    <property type="entry name" value="ADP-RIBOSYLTRANSFERASE"/>
    <property type="match status" value="1"/>
</dbReference>
<dbReference type="GO" id="GO:0016779">
    <property type="term" value="F:nucleotidyltransferase activity"/>
    <property type="evidence" value="ECO:0007669"/>
    <property type="project" value="UniProtKB-KW"/>
</dbReference>
<dbReference type="InterPro" id="IPR000768">
    <property type="entry name" value="ART"/>
</dbReference>
<evidence type="ECO:0000313" key="12">
    <source>
        <dbReference type="Proteomes" id="UP000570547"/>
    </source>
</evidence>
<dbReference type="AlphaFoldDB" id="A0A7K9Q494"/>
<comment type="caution">
    <text evidence="11">The sequence shown here is derived from an EMBL/GenBank/DDBJ whole genome shotgun (WGS) entry which is preliminary data.</text>
</comment>
<organism evidence="11 12">
    <name type="scientific">Pachycephala philippinensis</name>
    <name type="common">yellow-belllied whistler</name>
    <dbReference type="NCBI Taxonomy" id="449367"/>
    <lineage>
        <taxon>Eukaryota</taxon>
        <taxon>Metazoa</taxon>
        <taxon>Chordata</taxon>
        <taxon>Craniata</taxon>
        <taxon>Vertebrata</taxon>
        <taxon>Euteleostomi</taxon>
        <taxon>Archelosauria</taxon>
        <taxon>Archosauria</taxon>
        <taxon>Dinosauria</taxon>
        <taxon>Saurischia</taxon>
        <taxon>Theropoda</taxon>
        <taxon>Coelurosauria</taxon>
        <taxon>Aves</taxon>
        <taxon>Neognathae</taxon>
        <taxon>Neoaves</taxon>
        <taxon>Telluraves</taxon>
        <taxon>Australaves</taxon>
        <taxon>Passeriformes</taxon>
        <taxon>Corvoidea</taxon>
        <taxon>Pachycephalidae</taxon>
        <taxon>Pachycephala</taxon>
    </lineage>
</organism>
<evidence type="ECO:0000256" key="4">
    <source>
        <dbReference type="ARBA" id="ARBA00022695"/>
    </source>
</evidence>
<dbReference type="PANTHER" id="PTHR10339:SF19">
    <property type="entry name" value="GPI-LINKED NAD(P)(+)--ARGININE ADP-RIBOSYLTRANSFERASE 1"/>
    <property type="match status" value="1"/>
</dbReference>
<feature type="signal peptide" evidence="10">
    <location>
        <begin position="1"/>
        <end position="19"/>
    </location>
</feature>
<keyword evidence="12" id="KW-1185">Reference proteome</keyword>
<proteinExistence type="inferred from homology"/>
<dbReference type="GO" id="GO:0003950">
    <property type="term" value="F:NAD+ poly-ADP-ribosyltransferase activity"/>
    <property type="evidence" value="ECO:0007669"/>
    <property type="project" value="TreeGrafter"/>
</dbReference>
<keyword evidence="3 10" id="KW-0808">Transferase</keyword>
<keyword evidence="5 10" id="KW-0732">Signal</keyword>
<name>A0A7K9Q494_9CORV</name>
<keyword evidence="2 10" id="KW-0328">Glycosyltransferase</keyword>
<evidence type="ECO:0000256" key="9">
    <source>
        <dbReference type="ARBA" id="ARBA00047597"/>
    </source>
</evidence>
<evidence type="ECO:0000256" key="5">
    <source>
        <dbReference type="ARBA" id="ARBA00022729"/>
    </source>
</evidence>
<dbReference type="EC" id="2.4.2.31" evidence="10"/>
<dbReference type="GO" id="GO:0044194">
    <property type="term" value="C:cytolytic granule"/>
    <property type="evidence" value="ECO:0007669"/>
    <property type="project" value="UniProtKB-ARBA"/>
</dbReference>
<dbReference type="EMBL" id="VWZT01016968">
    <property type="protein sequence ID" value="NXI06430.1"/>
    <property type="molecule type" value="Genomic_DNA"/>
</dbReference>
<evidence type="ECO:0000256" key="6">
    <source>
        <dbReference type="ARBA" id="ARBA00022857"/>
    </source>
</evidence>
<evidence type="ECO:0000313" key="11">
    <source>
        <dbReference type="EMBL" id="NXI06430.1"/>
    </source>
</evidence>
<dbReference type="SUPFAM" id="SSF56399">
    <property type="entry name" value="ADP-ribosylation"/>
    <property type="match status" value="1"/>
</dbReference>
<evidence type="ECO:0000256" key="8">
    <source>
        <dbReference type="ARBA" id="ARBA00023157"/>
    </source>
</evidence>
<feature type="non-terminal residue" evidence="11">
    <location>
        <position position="1"/>
    </location>
</feature>
<comment type="catalytic activity">
    <reaction evidence="9 10">
        <text>L-arginyl-[protein] + NAD(+) = N(omega)-(ADP-D-ribosyl)-L-arginyl-[protein] + nicotinamide + H(+)</text>
        <dbReference type="Rhea" id="RHEA:19149"/>
        <dbReference type="Rhea" id="RHEA-COMP:10532"/>
        <dbReference type="Rhea" id="RHEA-COMP:15087"/>
        <dbReference type="ChEBI" id="CHEBI:15378"/>
        <dbReference type="ChEBI" id="CHEBI:17154"/>
        <dbReference type="ChEBI" id="CHEBI:29965"/>
        <dbReference type="ChEBI" id="CHEBI:57540"/>
        <dbReference type="ChEBI" id="CHEBI:142554"/>
        <dbReference type="EC" id="2.4.2.31"/>
    </reaction>
</comment>
<reference evidence="11 12" key="1">
    <citation type="submission" date="2019-09" db="EMBL/GenBank/DDBJ databases">
        <title>Bird 10,000 Genomes (B10K) Project - Family phase.</title>
        <authorList>
            <person name="Zhang G."/>
        </authorList>
    </citation>
    <scope>NUCLEOTIDE SEQUENCE [LARGE SCALE GENOMIC DNA]</scope>
    <source>
        <strain evidence="11">B10K-DU-001-28</strain>
        <tissue evidence="11">Muscle</tissue>
    </source>
</reference>
<dbReference type="GO" id="GO:0005615">
    <property type="term" value="C:extracellular space"/>
    <property type="evidence" value="ECO:0007669"/>
    <property type="project" value="UniProtKB-ARBA"/>
</dbReference>
<keyword evidence="6 10" id="KW-0521">NADP</keyword>
<evidence type="ECO:0000256" key="3">
    <source>
        <dbReference type="ARBA" id="ARBA00022679"/>
    </source>
</evidence>
<dbReference type="GO" id="GO:0046677">
    <property type="term" value="P:response to antibiotic"/>
    <property type="evidence" value="ECO:0007669"/>
    <property type="project" value="UniProtKB-ARBA"/>
</dbReference>
<comment type="similarity">
    <text evidence="1 10">Belongs to the Arg-specific ADP-ribosyltransferase family.</text>
</comment>
<keyword evidence="4" id="KW-0548">Nucleotidyltransferase</keyword>
<evidence type="ECO:0000256" key="2">
    <source>
        <dbReference type="ARBA" id="ARBA00022676"/>
    </source>
</evidence>
<dbReference type="FunFam" id="3.90.176.10:FF:000001">
    <property type="entry name" value="NAD(P)(+)--arginine ADP-ribosyltransferase"/>
    <property type="match status" value="1"/>
</dbReference>
<keyword evidence="8" id="KW-1015">Disulfide bond</keyword>
<gene>
    <name evidence="11" type="primary">Nrt2_1</name>
    <name evidence="11" type="ORF">PACPHI_R11269</name>
</gene>
<evidence type="ECO:0000256" key="7">
    <source>
        <dbReference type="ARBA" id="ARBA00023027"/>
    </source>
</evidence>
<feature type="non-terminal residue" evidence="11">
    <location>
        <position position="262"/>
    </location>
</feature>
<keyword evidence="7 10" id="KW-0520">NAD</keyword>
<sequence length="262" mass="29538">MAPLAHTLALLAMTVATTAIEVKRLDMAWGSFDDQYQDCDLDMTKALPALNRSEFKQNPLFAQAWVEARDEWQLKGSPASPLSSPAQAIAIMAYTMNILYKEFNAAVRKAGRSRREYRDNFHFKALHFLLTDALATLRGTQGQQCYDVYRGVRDVRFKAKRGDTVRFGQFASTSLCKDIARRFGNSTVFQVETCHGAVIQKFSFYPTEKEVLIPPFETFEVTDVTQDGDSTQIQLRSTGTRSKFNCEWLRGDVTEGTAWGDG</sequence>